<dbReference type="Gene3D" id="3.40.1810.10">
    <property type="entry name" value="Transcription factor, MADS-box"/>
    <property type="match status" value="1"/>
</dbReference>
<dbReference type="AlphaFoldDB" id="A0AAD5IB63"/>
<dbReference type="SUPFAM" id="SSF55455">
    <property type="entry name" value="SRF-like"/>
    <property type="match status" value="1"/>
</dbReference>
<keyword evidence="5" id="KW-0539">Nucleus</keyword>
<proteinExistence type="predicted"/>
<dbReference type="GO" id="GO:0005634">
    <property type="term" value="C:nucleus"/>
    <property type="evidence" value="ECO:0007669"/>
    <property type="project" value="UniProtKB-SubCell"/>
</dbReference>
<reference evidence="7" key="1">
    <citation type="journal article" date="2022" name="Plant J.">
        <title>Strategies of tolerance reflected in two North American maple genomes.</title>
        <authorList>
            <person name="McEvoy S.L."/>
            <person name="Sezen U.U."/>
            <person name="Trouern-Trend A."/>
            <person name="McMahon S.M."/>
            <person name="Schaberg P.G."/>
            <person name="Yang J."/>
            <person name="Wegrzyn J.L."/>
            <person name="Swenson N.G."/>
        </authorList>
    </citation>
    <scope>NUCLEOTIDE SEQUENCE</scope>
    <source>
        <strain evidence="7">91603</strain>
    </source>
</reference>
<evidence type="ECO:0000256" key="1">
    <source>
        <dbReference type="ARBA" id="ARBA00004123"/>
    </source>
</evidence>
<organism evidence="7 8">
    <name type="scientific">Acer negundo</name>
    <name type="common">Box elder</name>
    <dbReference type="NCBI Taxonomy" id="4023"/>
    <lineage>
        <taxon>Eukaryota</taxon>
        <taxon>Viridiplantae</taxon>
        <taxon>Streptophyta</taxon>
        <taxon>Embryophyta</taxon>
        <taxon>Tracheophyta</taxon>
        <taxon>Spermatophyta</taxon>
        <taxon>Magnoliopsida</taxon>
        <taxon>eudicotyledons</taxon>
        <taxon>Gunneridae</taxon>
        <taxon>Pentapetalae</taxon>
        <taxon>rosids</taxon>
        <taxon>malvids</taxon>
        <taxon>Sapindales</taxon>
        <taxon>Sapindaceae</taxon>
        <taxon>Hippocastanoideae</taxon>
        <taxon>Acereae</taxon>
        <taxon>Acer</taxon>
    </lineage>
</organism>
<keyword evidence="8" id="KW-1185">Reference proteome</keyword>
<evidence type="ECO:0000313" key="8">
    <source>
        <dbReference type="Proteomes" id="UP001064489"/>
    </source>
</evidence>
<dbReference type="FunFam" id="3.40.1810.10:FF:000018">
    <property type="entry name" value="agamous-like MADS-box protein AGL80"/>
    <property type="match status" value="1"/>
</dbReference>
<gene>
    <name evidence="7" type="ORF">LWI28_021219</name>
</gene>
<dbReference type="PANTHER" id="PTHR11945:SF387">
    <property type="entry name" value="AGAMOUS-LIKE MADS-BOX PROTEIN AGL80"/>
    <property type="match status" value="1"/>
</dbReference>
<dbReference type="InterPro" id="IPR036879">
    <property type="entry name" value="TF_MADSbox_sf"/>
</dbReference>
<dbReference type="PANTHER" id="PTHR11945">
    <property type="entry name" value="MADS BOX PROTEIN"/>
    <property type="match status" value="1"/>
</dbReference>
<accession>A0AAD5IB63</accession>
<evidence type="ECO:0000256" key="3">
    <source>
        <dbReference type="ARBA" id="ARBA00023125"/>
    </source>
</evidence>
<keyword evidence="3" id="KW-0238">DNA-binding</keyword>
<sequence length="260" mass="28987">MTRKKVKLCYIANDSARKATFKKRKKGLLKKVSELSTLCGIDACAIIYSPYDNQPDVWPSHHGVQRIVSQFKRMPEMEQSKKMVNQDSFLRQRIMKSNDQLKKQRQDNREKEMTELMFQTLVGSSSLHPFDMLDLNDLSWTIEQHLKDIYKFQSDLNNKMAMVAGSSSSSSSAAAATATALLAPAPPLPPPPPPRVMRNVVDSSQAATAAAGSSSGGFDLMEKQPWFMDLMSPQASLGGDMMLPLGDSCHTPLWFNNFLP</sequence>
<feature type="domain" description="MADS-box" evidence="6">
    <location>
        <begin position="1"/>
        <end position="49"/>
    </location>
</feature>
<evidence type="ECO:0000256" key="5">
    <source>
        <dbReference type="ARBA" id="ARBA00023242"/>
    </source>
</evidence>
<evidence type="ECO:0000256" key="2">
    <source>
        <dbReference type="ARBA" id="ARBA00023015"/>
    </source>
</evidence>
<reference evidence="7" key="2">
    <citation type="submission" date="2023-02" db="EMBL/GenBank/DDBJ databases">
        <authorList>
            <person name="Swenson N.G."/>
            <person name="Wegrzyn J.L."/>
            <person name="Mcevoy S.L."/>
        </authorList>
    </citation>
    <scope>NUCLEOTIDE SEQUENCE</scope>
    <source>
        <strain evidence="7">91603</strain>
        <tissue evidence="7">Leaf</tissue>
    </source>
</reference>
<evidence type="ECO:0000259" key="6">
    <source>
        <dbReference type="PROSITE" id="PS50066"/>
    </source>
</evidence>
<dbReference type="GO" id="GO:0046983">
    <property type="term" value="F:protein dimerization activity"/>
    <property type="evidence" value="ECO:0007669"/>
    <property type="project" value="InterPro"/>
</dbReference>
<comment type="subcellular location">
    <subcellularLocation>
        <location evidence="1">Nucleus</location>
    </subcellularLocation>
</comment>
<keyword evidence="2" id="KW-0805">Transcription regulation</keyword>
<dbReference type="SMART" id="SM00432">
    <property type="entry name" value="MADS"/>
    <property type="match status" value="1"/>
</dbReference>
<dbReference type="PROSITE" id="PS50066">
    <property type="entry name" value="MADS_BOX_2"/>
    <property type="match status" value="1"/>
</dbReference>
<protein>
    <recommendedName>
        <fullName evidence="6">MADS-box domain-containing protein</fullName>
    </recommendedName>
</protein>
<evidence type="ECO:0000313" key="7">
    <source>
        <dbReference type="EMBL" id="KAI9157358.1"/>
    </source>
</evidence>
<name>A0AAD5IB63_ACENE</name>
<dbReference type="Proteomes" id="UP001064489">
    <property type="component" value="Chromosome 12"/>
</dbReference>
<dbReference type="CDD" id="cd00266">
    <property type="entry name" value="MADS_SRF_like"/>
    <property type="match status" value="1"/>
</dbReference>
<keyword evidence="4" id="KW-0804">Transcription</keyword>
<dbReference type="GO" id="GO:0000978">
    <property type="term" value="F:RNA polymerase II cis-regulatory region sequence-specific DNA binding"/>
    <property type="evidence" value="ECO:0007669"/>
    <property type="project" value="TreeGrafter"/>
</dbReference>
<dbReference type="Pfam" id="PF00319">
    <property type="entry name" value="SRF-TF"/>
    <property type="match status" value="1"/>
</dbReference>
<comment type="caution">
    <text evidence="7">The sequence shown here is derived from an EMBL/GenBank/DDBJ whole genome shotgun (WGS) entry which is preliminary data.</text>
</comment>
<dbReference type="PRINTS" id="PR00404">
    <property type="entry name" value="MADSDOMAIN"/>
</dbReference>
<dbReference type="InterPro" id="IPR002100">
    <property type="entry name" value="TF_MADSbox"/>
</dbReference>
<dbReference type="GO" id="GO:0045944">
    <property type="term" value="P:positive regulation of transcription by RNA polymerase II"/>
    <property type="evidence" value="ECO:0007669"/>
    <property type="project" value="InterPro"/>
</dbReference>
<dbReference type="EMBL" id="JAJSOW010000107">
    <property type="protein sequence ID" value="KAI9157358.1"/>
    <property type="molecule type" value="Genomic_DNA"/>
</dbReference>
<dbReference type="GO" id="GO:0000981">
    <property type="term" value="F:DNA-binding transcription factor activity, RNA polymerase II-specific"/>
    <property type="evidence" value="ECO:0007669"/>
    <property type="project" value="InterPro"/>
</dbReference>
<evidence type="ECO:0000256" key="4">
    <source>
        <dbReference type="ARBA" id="ARBA00023163"/>
    </source>
</evidence>
<dbReference type="InterPro" id="IPR033897">
    <property type="entry name" value="SRF-like_MADS-box"/>
</dbReference>